<feature type="domain" description="MurNAc-LAA" evidence="2">
    <location>
        <begin position="364"/>
        <end position="474"/>
    </location>
</feature>
<dbReference type="OrthoDB" id="9794671at2"/>
<dbReference type="GO" id="GO:0030435">
    <property type="term" value="P:sporulation resulting in formation of a cellular spore"/>
    <property type="evidence" value="ECO:0007669"/>
    <property type="project" value="InterPro"/>
</dbReference>
<dbReference type="NCBIfam" id="TIGR02870">
    <property type="entry name" value="spore_II_D"/>
    <property type="match status" value="1"/>
</dbReference>
<dbReference type="GO" id="GO:0008745">
    <property type="term" value="F:N-acetylmuramoyl-L-alanine amidase activity"/>
    <property type="evidence" value="ECO:0007669"/>
    <property type="project" value="InterPro"/>
</dbReference>
<dbReference type="InterPro" id="IPR013693">
    <property type="entry name" value="SpoIID/LytB_N"/>
</dbReference>
<dbReference type="NCBIfam" id="TIGR02669">
    <property type="entry name" value="SpoIID_LytB"/>
    <property type="match status" value="1"/>
</dbReference>
<comment type="caution">
    <text evidence="3">The sequence shown here is derived from an EMBL/GenBank/DDBJ whole genome shotgun (WGS) entry which is preliminary data.</text>
</comment>
<dbReference type="InterPro" id="IPR002508">
    <property type="entry name" value="MurNAc-LAA_cat"/>
</dbReference>
<dbReference type="GO" id="GO:0009253">
    <property type="term" value="P:peptidoglycan catabolic process"/>
    <property type="evidence" value="ECO:0007669"/>
    <property type="project" value="InterPro"/>
</dbReference>
<dbReference type="InterPro" id="IPR014225">
    <property type="entry name" value="Spore_II_D_firmicutes"/>
</dbReference>
<dbReference type="GO" id="GO:0030288">
    <property type="term" value="C:outer membrane-bounded periplasmic space"/>
    <property type="evidence" value="ECO:0007669"/>
    <property type="project" value="TreeGrafter"/>
</dbReference>
<organism evidence="3 4">
    <name type="scientific">Thermohalobacter berrensis</name>
    <dbReference type="NCBI Taxonomy" id="99594"/>
    <lineage>
        <taxon>Bacteria</taxon>
        <taxon>Bacillati</taxon>
        <taxon>Bacillota</taxon>
        <taxon>Tissierellia</taxon>
        <taxon>Tissierellales</taxon>
        <taxon>Thermohalobacteraceae</taxon>
        <taxon>Thermohalobacter</taxon>
    </lineage>
</organism>
<evidence type="ECO:0000259" key="2">
    <source>
        <dbReference type="SMART" id="SM00646"/>
    </source>
</evidence>
<evidence type="ECO:0000313" key="4">
    <source>
        <dbReference type="Proteomes" id="UP000284177"/>
    </source>
</evidence>
<reference evidence="3 4" key="1">
    <citation type="submission" date="2016-08" db="EMBL/GenBank/DDBJ databases">
        <title>Novel Firmicutes and Novel Genomes.</title>
        <authorList>
            <person name="Poppleton D.I."/>
            <person name="Gribaldo S."/>
        </authorList>
    </citation>
    <scope>NUCLEOTIDE SEQUENCE [LARGE SCALE GENOMIC DNA]</scope>
    <source>
        <strain evidence="3 4">CTT3</strain>
    </source>
</reference>
<dbReference type="PANTHER" id="PTHR30404:SF0">
    <property type="entry name" value="N-ACETYLMURAMOYL-L-ALANINE AMIDASE AMIC"/>
    <property type="match status" value="1"/>
</dbReference>
<dbReference type="SUPFAM" id="SSF53187">
    <property type="entry name" value="Zn-dependent exopeptidases"/>
    <property type="match status" value="1"/>
</dbReference>
<dbReference type="EMBL" id="MCIB01000022">
    <property type="protein sequence ID" value="RKD31334.1"/>
    <property type="molecule type" value="Genomic_DNA"/>
</dbReference>
<dbReference type="Gene3D" id="3.40.630.40">
    <property type="entry name" value="Zn-dependent exopeptidases"/>
    <property type="match status" value="1"/>
</dbReference>
<protein>
    <submittedName>
        <fullName evidence="3">Stage II sporulation protein D</fullName>
    </submittedName>
</protein>
<dbReference type="RefSeq" id="WP_120169523.1">
    <property type="nucleotide sequence ID" value="NZ_MCIB01000022.1"/>
</dbReference>
<accession>A0A419T1A1</accession>
<name>A0A419T1A1_9FIRM</name>
<dbReference type="CDD" id="cd02696">
    <property type="entry name" value="MurNAc-LAA"/>
    <property type="match status" value="1"/>
</dbReference>
<proteinExistence type="predicted"/>
<dbReference type="Proteomes" id="UP000284177">
    <property type="component" value="Unassembled WGS sequence"/>
</dbReference>
<keyword evidence="1" id="KW-0378">Hydrolase</keyword>
<evidence type="ECO:0000256" key="1">
    <source>
        <dbReference type="ARBA" id="ARBA00022801"/>
    </source>
</evidence>
<evidence type="ECO:0000313" key="3">
    <source>
        <dbReference type="EMBL" id="RKD31334.1"/>
    </source>
</evidence>
<dbReference type="InterPro" id="IPR050695">
    <property type="entry name" value="N-acetylmuramoyl_amidase_3"/>
</dbReference>
<dbReference type="InterPro" id="IPR013486">
    <property type="entry name" value="SpoIID/LytB"/>
</dbReference>
<gene>
    <name evidence="3" type="ORF">BET03_12945</name>
</gene>
<dbReference type="SMART" id="SM00646">
    <property type="entry name" value="Ami_3"/>
    <property type="match status" value="1"/>
</dbReference>
<dbReference type="Pfam" id="PF01520">
    <property type="entry name" value="Amidase_3"/>
    <property type="match status" value="1"/>
</dbReference>
<dbReference type="AlphaFoldDB" id="A0A419T1A1"/>
<keyword evidence="4" id="KW-1185">Reference proteome</keyword>
<dbReference type="Pfam" id="PF08486">
    <property type="entry name" value="SpoIID"/>
    <property type="match status" value="1"/>
</dbReference>
<dbReference type="PANTHER" id="PTHR30404">
    <property type="entry name" value="N-ACETYLMURAMOYL-L-ALANINE AMIDASE"/>
    <property type="match status" value="1"/>
</dbReference>
<sequence length="479" mass="54601">MCQKGLNYIKVFSKRLGKVIEKTVEDIVKVMVKSDIPKDFSDYHIEFLKAQAIIERTNLIKRAKSFGGRGCSRHPECDICDTSHCISTINEDELKEVWKDSYKVNIDKVNKAVEDTQGLIITVNNRPIDAKFHHTCGGSTVNSENVINNKVIYLRKVLCDYCIDSPNWENYKEISIKEIEEKLNVKFPNINPMLKSNIKGFIEEVERDKDGRVLEIKIGDKKFKGTEVMELLDLDSTKFSMAPEVIRITAQGKGHGLGLCQYGANEMALKGNSYEDIINYYYTGVKISKVQKPCIEKPLSGRIIMIDPGHGGDECKDLVGVKGLREKDVVLKVGKKMKKYLQQLGATVYLTREKDEYVSLGKRAELANNMRPNFFISLHLNSFPNPSIHGCEIYYYRGDYDSEVLSKFIINNLEEKLGIVNRGTKTAELFLLREVGVSSLQIDLDYITNPEQEEKMKDDNYLDEMAKAIVSGIKDYFKY</sequence>